<keyword evidence="1" id="KW-0812">Transmembrane</keyword>
<dbReference type="KEGG" id="clg:Calag_1296"/>
<dbReference type="STRING" id="1056495.Calag_1296"/>
<proteinExistence type="predicted"/>
<evidence type="ECO:0000256" key="1">
    <source>
        <dbReference type="SAM" id="Phobius"/>
    </source>
</evidence>
<gene>
    <name evidence="2" type="ordered locus">Calag_1296</name>
</gene>
<keyword evidence="1" id="KW-1133">Transmembrane helix</keyword>
<feature type="transmembrane region" description="Helical" evidence="1">
    <location>
        <begin position="20"/>
        <end position="42"/>
    </location>
</feature>
<keyword evidence="3" id="KW-1185">Reference proteome</keyword>
<evidence type="ECO:0000313" key="3">
    <source>
        <dbReference type="Proteomes" id="UP000010469"/>
    </source>
</evidence>
<dbReference type="EMBL" id="CP003378">
    <property type="protein sequence ID" value="AFZ71010.1"/>
    <property type="molecule type" value="Genomic_DNA"/>
</dbReference>
<dbReference type="InParanoid" id="L0AD82"/>
<sequence length="194" mass="23257">MKFMEDNTKNIIKEYFNKSFNFIFIDLIIDIFLLLFSLYFVSSYLIKITIYALIIASTVFLITILYYSYNNFKNKIAILKECCNGEISYNKKRNLLTCSYSNNLKICLSLDYDRVYINKIDKYIKDTEDTRDFYCVRFEDGKIERNEEYMKTFQGIFRLIDKDNIALFQGKTIIIDKIDKTRIKYGIERLVNQE</sequence>
<evidence type="ECO:0000313" key="2">
    <source>
        <dbReference type="EMBL" id="AFZ71010.1"/>
    </source>
</evidence>
<dbReference type="HOGENOM" id="CLU_1399680_0_0_2"/>
<accession>L0AD82</accession>
<organism evidence="2 3">
    <name type="scientific">Caldisphaera lagunensis (strain DSM 15908 / JCM 11604 / ANMR 0165 / IC-154)</name>
    <dbReference type="NCBI Taxonomy" id="1056495"/>
    <lineage>
        <taxon>Archaea</taxon>
        <taxon>Thermoproteota</taxon>
        <taxon>Thermoprotei</taxon>
        <taxon>Acidilobales</taxon>
        <taxon>Caldisphaeraceae</taxon>
        <taxon>Caldisphaera</taxon>
    </lineage>
</organism>
<feature type="transmembrane region" description="Helical" evidence="1">
    <location>
        <begin position="48"/>
        <end position="69"/>
    </location>
</feature>
<dbReference type="eggNOG" id="arCOG13709">
    <property type="taxonomic scope" value="Archaea"/>
</dbReference>
<reference evidence="3" key="1">
    <citation type="submission" date="2012-03" db="EMBL/GenBank/DDBJ databases">
        <title>Complete genome of Caldisphaera lagunensis DSM 15908.</title>
        <authorList>
            <person name="Lucas S."/>
            <person name="Copeland A."/>
            <person name="Lapidus A."/>
            <person name="Glavina del Rio T."/>
            <person name="Dalin E."/>
            <person name="Tice H."/>
            <person name="Bruce D."/>
            <person name="Goodwin L."/>
            <person name="Pitluck S."/>
            <person name="Peters L."/>
            <person name="Mikhailova N."/>
            <person name="Teshima H."/>
            <person name="Kyrpides N."/>
            <person name="Mavromatis K."/>
            <person name="Ivanova N."/>
            <person name="Brettin T."/>
            <person name="Detter J.C."/>
            <person name="Han C."/>
            <person name="Larimer F."/>
            <person name="Land M."/>
            <person name="Hauser L."/>
            <person name="Markowitz V."/>
            <person name="Cheng J.-F."/>
            <person name="Hugenholtz P."/>
            <person name="Woyke T."/>
            <person name="Wu D."/>
            <person name="Spring S."/>
            <person name="Schroeder M."/>
            <person name="Brambilla E."/>
            <person name="Klenk H.-P."/>
            <person name="Eisen J.A."/>
        </authorList>
    </citation>
    <scope>NUCLEOTIDE SEQUENCE [LARGE SCALE GENOMIC DNA]</scope>
    <source>
        <strain evidence="3">DSM 15908 / JCM 11604 / IC-154</strain>
    </source>
</reference>
<protein>
    <submittedName>
        <fullName evidence="2">Uncharacterized protein</fullName>
    </submittedName>
</protein>
<name>L0AD82_CALLD</name>
<dbReference type="Proteomes" id="UP000010469">
    <property type="component" value="Chromosome"/>
</dbReference>
<dbReference type="AlphaFoldDB" id="L0AD82"/>
<keyword evidence="1" id="KW-0472">Membrane</keyword>